<keyword evidence="5 8" id="KW-0808">Transferase</keyword>
<evidence type="ECO:0000259" key="12">
    <source>
        <dbReference type="Pfam" id="PF11861"/>
    </source>
</evidence>
<evidence type="ECO:0000313" key="13">
    <source>
        <dbReference type="EMBL" id="CAD7081063.1"/>
    </source>
</evidence>
<keyword evidence="8" id="KW-0175">Coiled coil</keyword>
<dbReference type="GO" id="GO:0008650">
    <property type="term" value="F:rRNA (uridine-2'-O-)-methyltransferase activity"/>
    <property type="evidence" value="ECO:0007669"/>
    <property type="project" value="TreeGrafter"/>
</dbReference>
<feature type="domain" description="Ribosomal RNA methyltransferase SPB1-like C-terminal" evidence="11">
    <location>
        <begin position="592"/>
        <end position="790"/>
    </location>
</feature>
<feature type="binding site" evidence="8">
    <location>
        <position position="58"/>
    </location>
    <ligand>
        <name>S-adenosyl-L-methionine</name>
        <dbReference type="ChEBI" id="CHEBI:59789"/>
    </ligand>
</feature>
<keyword evidence="3 8" id="KW-0698">rRNA processing</keyword>
<dbReference type="FunFam" id="3.40.50.150:FF:000004">
    <property type="entry name" value="AdoMet-dependent rRNA methyltransferase SPB1"/>
    <property type="match status" value="1"/>
</dbReference>
<keyword evidence="4 8" id="KW-0489">Methyltransferase</keyword>
<evidence type="ECO:0000256" key="7">
    <source>
        <dbReference type="ARBA" id="ARBA00023242"/>
    </source>
</evidence>
<feature type="binding site" evidence="8">
    <location>
        <position position="56"/>
    </location>
    <ligand>
        <name>S-adenosyl-L-methionine</name>
        <dbReference type="ChEBI" id="CHEBI:59789"/>
    </ligand>
</feature>
<dbReference type="GO" id="GO:0005730">
    <property type="term" value="C:nucleolus"/>
    <property type="evidence" value="ECO:0007669"/>
    <property type="project" value="UniProtKB-SubCell"/>
</dbReference>
<evidence type="ECO:0000256" key="6">
    <source>
        <dbReference type="ARBA" id="ARBA00022691"/>
    </source>
</evidence>
<feature type="active site" description="Proton acceptor" evidence="8">
    <location>
        <position position="157"/>
    </location>
</feature>
<keyword evidence="6 8" id="KW-0949">S-adenosyl-L-methionine</keyword>
<dbReference type="OrthoDB" id="1287559at2759"/>
<feature type="compositionally biased region" description="Acidic residues" evidence="9">
    <location>
        <begin position="599"/>
        <end position="609"/>
    </location>
</feature>
<dbReference type="InterPro" id="IPR029063">
    <property type="entry name" value="SAM-dependent_MTases_sf"/>
</dbReference>
<dbReference type="GO" id="GO:0000466">
    <property type="term" value="P:maturation of 5.8S rRNA from tricistronic rRNA transcript (SSU-rRNA, 5.8S rRNA, LSU-rRNA)"/>
    <property type="evidence" value="ECO:0007669"/>
    <property type="project" value="TreeGrafter"/>
</dbReference>
<feature type="binding site" evidence="8">
    <location>
        <position position="117"/>
    </location>
    <ligand>
        <name>S-adenosyl-L-methionine</name>
        <dbReference type="ChEBI" id="CHEBI:59789"/>
    </ligand>
</feature>
<feature type="coiled-coil region" evidence="8">
    <location>
        <begin position="695"/>
        <end position="740"/>
    </location>
</feature>
<dbReference type="InterPro" id="IPR024576">
    <property type="entry name" value="rRNA_MeTfrase_Spb1_DUF3381"/>
</dbReference>
<dbReference type="PANTHER" id="PTHR10920:SF13">
    <property type="entry name" value="PRE-RRNA 2'-O-RIBOSE RNA METHYLTRANSFERASE FTSJ3"/>
    <property type="match status" value="1"/>
</dbReference>
<dbReference type="FunCoup" id="A0A7R8YPW4">
    <property type="interactions" value="1887"/>
</dbReference>
<feature type="coiled-coil region" evidence="8">
    <location>
        <begin position="351"/>
        <end position="386"/>
    </location>
</feature>
<dbReference type="HAMAP" id="MF_03163">
    <property type="entry name" value="RNA_methyltr_E_SPB1"/>
    <property type="match status" value="1"/>
</dbReference>
<comment type="similarity">
    <text evidence="8">Belongs to the class I-like SAM-binding methyltransferase superfamily. RNA methyltransferase RlmE family. SPB1 subfamily.</text>
</comment>
<dbReference type="PANTHER" id="PTHR10920">
    <property type="entry name" value="RIBOSOMAL RNA METHYLTRANSFERASE"/>
    <property type="match status" value="1"/>
</dbReference>
<feature type="compositionally biased region" description="Basic and acidic residues" evidence="9">
    <location>
        <begin position="444"/>
        <end position="462"/>
    </location>
</feature>
<dbReference type="HAMAP" id="MF_01547">
    <property type="entry name" value="RNA_methyltr_E"/>
    <property type="match status" value="1"/>
</dbReference>
<feature type="region of interest" description="Disordered" evidence="9">
    <location>
        <begin position="415"/>
        <end position="522"/>
    </location>
</feature>
<comment type="function">
    <text evidence="8">Probable methyltransferase involved in the maturation of rRNA and in the biogenesis of ribosomal subunits.</text>
</comment>
<gene>
    <name evidence="13" type="ORF">HERILL_LOCUS4188</name>
</gene>
<dbReference type="GO" id="GO:0016435">
    <property type="term" value="F:rRNA (guanine) methyltransferase activity"/>
    <property type="evidence" value="ECO:0007669"/>
    <property type="project" value="TreeGrafter"/>
</dbReference>
<evidence type="ECO:0000256" key="5">
    <source>
        <dbReference type="ARBA" id="ARBA00022679"/>
    </source>
</evidence>
<dbReference type="InterPro" id="IPR050082">
    <property type="entry name" value="RNA_methyltr_RlmE"/>
</dbReference>
<dbReference type="SUPFAM" id="SSF53335">
    <property type="entry name" value="S-adenosyl-L-methionine-dependent methyltransferases"/>
    <property type="match status" value="1"/>
</dbReference>
<evidence type="ECO:0000256" key="1">
    <source>
        <dbReference type="ARBA" id="ARBA00004604"/>
    </source>
</evidence>
<accession>A0A7R8YPW4</accession>
<evidence type="ECO:0000256" key="4">
    <source>
        <dbReference type="ARBA" id="ARBA00022603"/>
    </source>
</evidence>
<keyword evidence="7 8" id="KW-0539">Nucleus</keyword>
<feature type="region of interest" description="Disordered" evidence="9">
    <location>
        <begin position="559"/>
        <end position="615"/>
    </location>
</feature>
<proteinExistence type="inferred from homology"/>
<protein>
    <recommendedName>
        <fullName evidence="8">Putative rRNA methyltransferase</fullName>
        <ecNumber evidence="8">2.1.1.-</ecNumber>
    </recommendedName>
    <alternativeName>
        <fullName evidence="8">2'-O-ribose RNA methyltransferase SPB1 homolog</fullName>
    </alternativeName>
</protein>
<dbReference type="EC" id="2.1.1.-" evidence="8"/>
<dbReference type="Gene3D" id="3.40.50.150">
    <property type="entry name" value="Vaccinia Virus protein VP39"/>
    <property type="match status" value="1"/>
</dbReference>
<sequence>MGKKAKLGKFRKDKFYKLAKETGFRSRAAFKLIQLNRKFGFLQESQVCIDLCAAPGGWMQVAKQNMPVSSIVIGIDLYPIKPIPGCISLVADITTDKCKTMLNQELKTWKADVVLHDGAPNVGKNWLYDAYQQNCLTLNSVKLASQFLRKGGWFVTKVFRSKDYNALLWVLKQLFKKVHATKPSASRKESAEIFVACQGYLAPDKIDPKLLDVKYVFEELDLDSKAQPSLLHPEKQKRIKAEGYTEKDFSQRTELSVTEFMQSTNGLSALQGISSLIMDHDGVRNHPRTTQEILECCKDIKVLGRKDIKGLLLWWKHIRADLFEKPQEKVEEVEPEPQKELTQDDIENMEFEELEKQIAELADDEARELKRKRKKILKERAKLNEKMNLKMVIKGDEGPREEIDEIFELKNIRTEKELDDIQDVSPDFVVEESKDGLGPLQKYKKYDKDDKSHLDDDGKYDDPNASSSDDDSDSDADLGKKGLGLSDEEDGDKSKSKQKEKKKKPTEHPLLKSGDFRDKDTKRNQRAQLWFEKEKLQNLNDDDEDFDLDRLADEYKTKGVKILSEGKGNSEPSVPIGKKAKRRARHDKDGSESSSDESSSGDESEDETEAPVKKIRLTEEELALGAMMVKGRKTKRDLIDMAWNRYTFDDTNLPVWFVQDEEQHMRKPVPVPAELSEEYEKKVRELNVRPIKKVMEAKARKKRRVVKRIKKAKKQAEQILENADNSAHEKARQLRKLYKKAEGDKKKEISYVVAKKHLASKRVRRPPGVKGHFKVVDPRMKKEKRAQKSRDRKSEKNLQKIPAVLGGVGCDFDSLKLDFLQLCDFLFLGNEPMN</sequence>
<dbReference type="AlphaFoldDB" id="A0A7R8YPW4"/>
<dbReference type="GO" id="GO:0030687">
    <property type="term" value="C:preribosome, large subunit precursor"/>
    <property type="evidence" value="ECO:0007669"/>
    <property type="project" value="TreeGrafter"/>
</dbReference>
<comment type="catalytic activity">
    <reaction evidence="8">
        <text>a ribonucleotide in rRNA + S-adenosyl-L-methionine = a 2'-O-methylribonucleotide in rRNA + S-adenosyl-L-homocysteine + H(+)</text>
        <dbReference type="Rhea" id="RHEA:48628"/>
        <dbReference type="Rhea" id="RHEA-COMP:12164"/>
        <dbReference type="Rhea" id="RHEA-COMP:12165"/>
        <dbReference type="ChEBI" id="CHEBI:15378"/>
        <dbReference type="ChEBI" id="CHEBI:57856"/>
        <dbReference type="ChEBI" id="CHEBI:59789"/>
        <dbReference type="ChEBI" id="CHEBI:90675"/>
        <dbReference type="ChEBI" id="CHEBI:90676"/>
    </reaction>
</comment>
<evidence type="ECO:0000256" key="9">
    <source>
        <dbReference type="SAM" id="MobiDB-lite"/>
    </source>
</evidence>
<feature type="binding site" evidence="8">
    <location>
        <position position="76"/>
    </location>
    <ligand>
        <name>S-adenosyl-L-methionine</name>
        <dbReference type="ChEBI" id="CHEBI:59789"/>
    </ligand>
</feature>
<feature type="domain" description="DUF3381" evidence="12">
    <location>
        <begin position="235"/>
        <end position="386"/>
    </location>
</feature>
<evidence type="ECO:0000256" key="3">
    <source>
        <dbReference type="ARBA" id="ARBA00022552"/>
    </source>
</evidence>
<dbReference type="Pfam" id="PF11861">
    <property type="entry name" value="DUF3381"/>
    <property type="match status" value="1"/>
</dbReference>
<keyword evidence="14" id="KW-1185">Reference proteome</keyword>
<dbReference type="EMBL" id="LR899010">
    <property type="protein sequence ID" value="CAD7081063.1"/>
    <property type="molecule type" value="Genomic_DNA"/>
</dbReference>
<comment type="subcellular location">
    <subcellularLocation>
        <location evidence="1 8">Nucleus</location>
        <location evidence="1 8">Nucleolus</location>
    </subcellularLocation>
</comment>
<dbReference type="InterPro" id="IPR012920">
    <property type="entry name" value="rRNA_MeTfrase_SPB1-like_C"/>
</dbReference>
<dbReference type="Proteomes" id="UP000594454">
    <property type="component" value="Chromosome 2"/>
</dbReference>
<organism evidence="13 14">
    <name type="scientific">Hermetia illucens</name>
    <name type="common">Black soldier fly</name>
    <dbReference type="NCBI Taxonomy" id="343691"/>
    <lineage>
        <taxon>Eukaryota</taxon>
        <taxon>Metazoa</taxon>
        <taxon>Ecdysozoa</taxon>
        <taxon>Arthropoda</taxon>
        <taxon>Hexapoda</taxon>
        <taxon>Insecta</taxon>
        <taxon>Pterygota</taxon>
        <taxon>Neoptera</taxon>
        <taxon>Endopterygota</taxon>
        <taxon>Diptera</taxon>
        <taxon>Brachycera</taxon>
        <taxon>Stratiomyomorpha</taxon>
        <taxon>Stratiomyidae</taxon>
        <taxon>Hermetiinae</taxon>
        <taxon>Hermetia</taxon>
    </lineage>
</organism>
<dbReference type="GO" id="GO:0000463">
    <property type="term" value="P:maturation of LSU-rRNA from tricistronic rRNA transcript (SSU-rRNA, 5.8S rRNA, LSU-rRNA)"/>
    <property type="evidence" value="ECO:0007669"/>
    <property type="project" value="TreeGrafter"/>
</dbReference>
<evidence type="ECO:0000259" key="11">
    <source>
        <dbReference type="Pfam" id="PF07780"/>
    </source>
</evidence>
<dbReference type="Pfam" id="PF07780">
    <property type="entry name" value="Spb1_C"/>
    <property type="match status" value="1"/>
</dbReference>
<feature type="compositionally biased region" description="Basic and acidic residues" evidence="9">
    <location>
        <begin position="506"/>
        <end position="522"/>
    </location>
</feature>
<dbReference type="InterPro" id="IPR015507">
    <property type="entry name" value="rRNA-MeTfrase_E"/>
</dbReference>
<keyword evidence="2 8" id="KW-0690">Ribosome biogenesis</keyword>
<reference evidence="13 14" key="1">
    <citation type="submission" date="2020-11" db="EMBL/GenBank/DDBJ databases">
        <authorList>
            <person name="Wallbank WR R."/>
            <person name="Pardo Diaz C."/>
            <person name="Kozak K."/>
            <person name="Martin S."/>
            <person name="Jiggins C."/>
            <person name="Moest M."/>
            <person name="Warren A I."/>
            <person name="Generalovic N T."/>
            <person name="Byers J.R.P. K."/>
            <person name="Montejo-Kovacevich G."/>
            <person name="Yen C E."/>
        </authorList>
    </citation>
    <scope>NUCLEOTIDE SEQUENCE [LARGE SCALE GENOMIC DNA]</scope>
</reference>
<dbReference type="Pfam" id="PF01728">
    <property type="entry name" value="FtsJ"/>
    <property type="match status" value="1"/>
</dbReference>
<dbReference type="InterPro" id="IPR028589">
    <property type="entry name" value="SPB1-like"/>
</dbReference>
<dbReference type="InterPro" id="IPR002877">
    <property type="entry name" value="RNA_MeTrfase_FtsJ_dom"/>
</dbReference>
<evidence type="ECO:0000256" key="2">
    <source>
        <dbReference type="ARBA" id="ARBA00022517"/>
    </source>
</evidence>
<evidence type="ECO:0000313" key="14">
    <source>
        <dbReference type="Proteomes" id="UP000594454"/>
    </source>
</evidence>
<evidence type="ECO:0000259" key="10">
    <source>
        <dbReference type="Pfam" id="PF01728"/>
    </source>
</evidence>
<feature type="binding site" evidence="8">
    <location>
        <position position="92"/>
    </location>
    <ligand>
        <name>S-adenosyl-L-methionine</name>
        <dbReference type="ChEBI" id="CHEBI:59789"/>
    </ligand>
</feature>
<name>A0A7R8YPW4_HERIL</name>
<dbReference type="InParanoid" id="A0A7R8YPW4"/>
<feature type="domain" description="Ribosomal RNA methyltransferase FtsJ" evidence="10">
    <location>
        <begin position="24"/>
        <end position="200"/>
    </location>
</feature>
<evidence type="ECO:0000256" key="8">
    <source>
        <dbReference type="HAMAP-Rule" id="MF_03163"/>
    </source>
</evidence>